<dbReference type="Pfam" id="PF02566">
    <property type="entry name" value="OsmC"/>
    <property type="match status" value="1"/>
</dbReference>
<dbReference type="Proteomes" id="UP001168640">
    <property type="component" value="Unassembled WGS sequence"/>
</dbReference>
<name>A0ABT8VVX0_9GAMM</name>
<accession>A0ABT8VVX0</accession>
<feature type="region of interest" description="Disordered" evidence="1">
    <location>
        <begin position="20"/>
        <end position="44"/>
    </location>
</feature>
<keyword evidence="3" id="KW-1185">Reference proteome</keyword>
<evidence type="ECO:0000313" key="3">
    <source>
        <dbReference type="Proteomes" id="UP001168640"/>
    </source>
</evidence>
<dbReference type="EC" id="1.11.1.-" evidence="2"/>
<proteinExistence type="predicted"/>
<evidence type="ECO:0000256" key="1">
    <source>
        <dbReference type="SAM" id="MobiDB-lite"/>
    </source>
</evidence>
<evidence type="ECO:0000313" key="2">
    <source>
        <dbReference type="EMBL" id="MDO3720139.1"/>
    </source>
</evidence>
<organism evidence="2 3">
    <name type="scientific">Marinobacter suaedae</name>
    <dbReference type="NCBI Taxonomy" id="3057675"/>
    <lineage>
        <taxon>Bacteria</taxon>
        <taxon>Pseudomonadati</taxon>
        <taxon>Pseudomonadota</taxon>
        <taxon>Gammaproteobacteria</taxon>
        <taxon>Pseudomonadales</taxon>
        <taxon>Marinobacteraceae</taxon>
        <taxon>Marinobacter</taxon>
    </lineage>
</organism>
<dbReference type="InterPro" id="IPR015946">
    <property type="entry name" value="KH_dom-like_a/b"/>
</dbReference>
<dbReference type="SUPFAM" id="SSF82784">
    <property type="entry name" value="OsmC-like"/>
    <property type="match status" value="1"/>
</dbReference>
<keyword evidence="2" id="KW-0560">Oxidoreductase</keyword>
<dbReference type="PANTHER" id="PTHR42830:SF2">
    <property type="entry name" value="OSMC_OHR FAMILY PROTEIN"/>
    <property type="match status" value="1"/>
</dbReference>
<gene>
    <name evidence="2" type="ORF">QVZ43_00290</name>
</gene>
<dbReference type="Gene3D" id="3.30.300.20">
    <property type="match status" value="1"/>
</dbReference>
<dbReference type="InterPro" id="IPR052707">
    <property type="entry name" value="OsmC_Ohr_Peroxiredoxin"/>
</dbReference>
<dbReference type="GO" id="GO:0004601">
    <property type="term" value="F:peroxidase activity"/>
    <property type="evidence" value="ECO:0007669"/>
    <property type="project" value="UniProtKB-KW"/>
</dbReference>
<protein>
    <submittedName>
        <fullName evidence="2">OsmC family protein</fullName>
        <ecNumber evidence="2">1.11.1.-</ecNumber>
    </submittedName>
</protein>
<sequence>MQELPHHYRAAAVAQPEGDVNLSSDGVQDIPSAPPPEFGGPGDKWSPESLLVASVADCFILTFRAIARASKLDWTSLTCDVEGTLERVERVTRFTQFVVHASLTVPEGTDEAKARRMLEKAEHNCLITNSLSAEKRLEVSVAFAS</sequence>
<comment type="caution">
    <text evidence="2">The sequence shown here is derived from an EMBL/GenBank/DDBJ whole genome shotgun (WGS) entry which is preliminary data.</text>
</comment>
<reference evidence="2" key="1">
    <citation type="submission" date="2023-07" db="EMBL/GenBank/DDBJ databases">
        <title>Marinobacter sp. chi1 genome sequencing and assembly.</title>
        <authorList>
            <person name="Park S."/>
        </authorList>
    </citation>
    <scope>NUCLEOTIDE SEQUENCE</scope>
    <source>
        <strain evidence="2">Chi1</strain>
    </source>
</reference>
<dbReference type="InterPro" id="IPR003718">
    <property type="entry name" value="OsmC/Ohr_fam"/>
</dbReference>
<dbReference type="InterPro" id="IPR036102">
    <property type="entry name" value="OsmC/Ohrsf"/>
</dbReference>
<dbReference type="PANTHER" id="PTHR42830">
    <property type="entry name" value="OSMOTICALLY INDUCIBLE FAMILY PROTEIN"/>
    <property type="match status" value="1"/>
</dbReference>
<dbReference type="RefSeq" id="WP_302908413.1">
    <property type="nucleotide sequence ID" value="NZ_JAUMIS010000001.1"/>
</dbReference>
<dbReference type="EMBL" id="JAUMIS010000001">
    <property type="protein sequence ID" value="MDO3720139.1"/>
    <property type="molecule type" value="Genomic_DNA"/>
</dbReference>
<keyword evidence="2" id="KW-0575">Peroxidase</keyword>